<evidence type="ECO:0000313" key="1">
    <source>
        <dbReference type="EMBL" id="KAL3664804.1"/>
    </source>
</evidence>
<protein>
    <submittedName>
        <fullName evidence="1">Uncharacterized protein</fullName>
    </submittedName>
</protein>
<evidence type="ECO:0000313" key="2">
    <source>
        <dbReference type="Proteomes" id="UP001632037"/>
    </source>
</evidence>
<reference evidence="1 2" key="1">
    <citation type="submission" date="2024-09" db="EMBL/GenBank/DDBJ databases">
        <title>Genome sequencing and assembly of Phytophthora oleae, isolate VK10A, causative agent of rot of olive drupes.</title>
        <authorList>
            <person name="Conti Taguali S."/>
            <person name="Riolo M."/>
            <person name="La Spada F."/>
            <person name="Cacciola S.O."/>
            <person name="Dionisio G."/>
        </authorList>
    </citation>
    <scope>NUCLEOTIDE SEQUENCE [LARGE SCALE GENOMIC DNA]</scope>
    <source>
        <strain evidence="1 2">VK10A</strain>
    </source>
</reference>
<dbReference type="AlphaFoldDB" id="A0ABD3FIJ6"/>
<name>A0ABD3FIJ6_9STRA</name>
<dbReference type="Proteomes" id="UP001632037">
    <property type="component" value="Unassembled WGS sequence"/>
</dbReference>
<organism evidence="1 2">
    <name type="scientific">Phytophthora oleae</name>
    <dbReference type="NCBI Taxonomy" id="2107226"/>
    <lineage>
        <taxon>Eukaryota</taxon>
        <taxon>Sar</taxon>
        <taxon>Stramenopiles</taxon>
        <taxon>Oomycota</taxon>
        <taxon>Peronosporomycetes</taxon>
        <taxon>Peronosporales</taxon>
        <taxon>Peronosporaceae</taxon>
        <taxon>Phytophthora</taxon>
    </lineage>
</organism>
<proteinExistence type="predicted"/>
<keyword evidence="2" id="KW-1185">Reference proteome</keyword>
<accession>A0ABD3FIJ6</accession>
<comment type="caution">
    <text evidence="1">The sequence shown here is derived from an EMBL/GenBank/DDBJ whole genome shotgun (WGS) entry which is preliminary data.</text>
</comment>
<gene>
    <name evidence="1" type="ORF">V7S43_009984</name>
</gene>
<sequence>MVQFHEPVKIDLEASEVMKDVNDMVVDIVSDLHPKWSVAMDSWHCMKSLPGRQALQLHRGFPVFETTEAIMKHDRIQASAFIAHEDDTRFLAVPGCFGGYAIKPKAETIEVKKGQLLIFRDLPHAGDLQRREYTLACLHSC</sequence>
<dbReference type="EMBL" id="JBIMZQ010000022">
    <property type="protein sequence ID" value="KAL3664804.1"/>
    <property type="molecule type" value="Genomic_DNA"/>
</dbReference>